<keyword evidence="3" id="KW-1185">Reference proteome</keyword>
<proteinExistence type="predicted"/>
<gene>
    <name evidence="2" type="ORF">BDV96DRAFT_650956</name>
</gene>
<dbReference type="OrthoDB" id="4520428at2759"/>
<accession>A0A6A5YT60</accession>
<dbReference type="Pfam" id="PF03992">
    <property type="entry name" value="ABM"/>
    <property type="match status" value="1"/>
</dbReference>
<dbReference type="EMBL" id="ML977338">
    <property type="protein sequence ID" value="KAF2110312.1"/>
    <property type="molecule type" value="Genomic_DNA"/>
</dbReference>
<name>A0A6A5YT60_9PLEO</name>
<evidence type="ECO:0000259" key="1">
    <source>
        <dbReference type="PROSITE" id="PS51725"/>
    </source>
</evidence>
<evidence type="ECO:0000313" key="2">
    <source>
        <dbReference type="EMBL" id="KAF2110312.1"/>
    </source>
</evidence>
<dbReference type="PROSITE" id="PS51725">
    <property type="entry name" value="ABM"/>
    <property type="match status" value="1"/>
</dbReference>
<reference evidence="2" key="1">
    <citation type="journal article" date="2020" name="Stud. Mycol.">
        <title>101 Dothideomycetes genomes: a test case for predicting lifestyles and emergence of pathogens.</title>
        <authorList>
            <person name="Haridas S."/>
            <person name="Albert R."/>
            <person name="Binder M."/>
            <person name="Bloem J."/>
            <person name="Labutti K."/>
            <person name="Salamov A."/>
            <person name="Andreopoulos B."/>
            <person name="Baker S."/>
            <person name="Barry K."/>
            <person name="Bills G."/>
            <person name="Bluhm B."/>
            <person name="Cannon C."/>
            <person name="Castanera R."/>
            <person name="Culley D."/>
            <person name="Daum C."/>
            <person name="Ezra D."/>
            <person name="Gonzalez J."/>
            <person name="Henrissat B."/>
            <person name="Kuo A."/>
            <person name="Liang C."/>
            <person name="Lipzen A."/>
            <person name="Lutzoni F."/>
            <person name="Magnuson J."/>
            <person name="Mondo S."/>
            <person name="Nolan M."/>
            <person name="Ohm R."/>
            <person name="Pangilinan J."/>
            <person name="Park H.-J."/>
            <person name="Ramirez L."/>
            <person name="Alfaro M."/>
            <person name="Sun H."/>
            <person name="Tritt A."/>
            <person name="Yoshinaga Y."/>
            <person name="Zwiers L.-H."/>
            <person name="Turgeon B."/>
            <person name="Goodwin S."/>
            <person name="Spatafora J."/>
            <person name="Crous P."/>
            <person name="Grigoriev I."/>
        </authorList>
    </citation>
    <scope>NUCLEOTIDE SEQUENCE</scope>
    <source>
        <strain evidence="2">CBS 627.86</strain>
    </source>
</reference>
<feature type="domain" description="ABM" evidence="1">
    <location>
        <begin position="4"/>
        <end position="99"/>
    </location>
</feature>
<dbReference type="InterPro" id="IPR007138">
    <property type="entry name" value="ABM_dom"/>
</dbReference>
<dbReference type="Gene3D" id="3.30.70.100">
    <property type="match status" value="1"/>
</dbReference>
<dbReference type="PANTHER" id="PTHR40624:SF1">
    <property type="entry name" value="BIOSYNTHESIS MONOOXYGENASE, PUTATIVE (AFU_ORTHOLOGUE AFUA_1G12025)-RELATED"/>
    <property type="match status" value="1"/>
</dbReference>
<sequence>MSSIVVIAILHTAGGESRQTVIDALGKVASYSKENEPGILRHATTVPRDVSDDKTLYVIEEYADQAAFDSHMAAKPTTEMIANFGANPSLFSAESEIIMAEPSSSFKRPECAKATDPFIAYASIDYKEGTRDEALQGWKGVASATQDNESDTLSYAIMKNKGNSVNVCTFEVYTDEDFFRKVHAPSKAVQENRAKYGTEYRTSFTGALLKLAAGYLHREEKVTSIL</sequence>
<dbReference type="SUPFAM" id="SSF54909">
    <property type="entry name" value="Dimeric alpha+beta barrel"/>
    <property type="match status" value="2"/>
</dbReference>
<organism evidence="2 3">
    <name type="scientific">Lophiotrema nucula</name>
    <dbReference type="NCBI Taxonomy" id="690887"/>
    <lineage>
        <taxon>Eukaryota</taxon>
        <taxon>Fungi</taxon>
        <taxon>Dikarya</taxon>
        <taxon>Ascomycota</taxon>
        <taxon>Pezizomycotina</taxon>
        <taxon>Dothideomycetes</taxon>
        <taxon>Pleosporomycetidae</taxon>
        <taxon>Pleosporales</taxon>
        <taxon>Lophiotremataceae</taxon>
        <taxon>Lophiotrema</taxon>
    </lineage>
</organism>
<dbReference type="PANTHER" id="PTHR40624">
    <property type="entry name" value="BIOSYNTHESIS MONOOXYGENASE, PUTATIVE (AFU_ORTHOLOGUE AFUA_1G12025)-RELATED"/>
    <property type="match status" value="1"/>
</dbReference>
<dbReference type="Proteomes" id="UP000799770">
    <property type="component" value="Unassembled WGS sequence"/>
</dbReference>
<evidence type="ECO:0000313" key="3">
    <source>
        <dbReference type="Proteomes" id="UP000799770"/>
    </source>
</evidence>
<dbReference type="AlphaFoldDB" id="A0A6A5YT60"/>
<protein>
    <recommendedName>
        <fullName evidence="1">ABM domain-containing protein</fullName>
    </recommendedName>
</protein>
<dbReference type="InterPro" id="IPR011008">
    <property type="entry name" value="Dimeric_a/b-barrel"/>
</dbReference>